<dbReference type="KEGG" id="trz:GWP43_12610"/>
<gene>
    <name evidence="1" type="ORF">GWP43_12610</name>
</gene>
<evidence type="ECO:0000313" key="2">
    <source>
        <dbReference type="Proteomes" id="UP000464374"/>
    </source>
</evidence>
<proteinExistence type="predicted"/>
<dbReference type="RefSeq" id="WP_044014234.1">
    <property type="nucleotide sequence ID" value="NZ_CP048020.1"/>
</dbReference>
<dbReference type="Pfam" id="PF19891">
    <property type="entry name" value="DUF6364"/>
    <property type="match status" value="1"/>
</dbReference>
<name>A0A6P1Y432_9SPIR</name>
<dbReference type="AlphaFoldDB" id="A0A6P1Y432"/>
<organism evidence="1 2">
    <name type="scientific">Treponema vincentii</name>
    <dbReference type="NCBI Taxonomy" id="69710"/>
    <lineage>
        <taxon>Bacteria</taxon>
        <taxon>Pseudomonadati</taxon>
        <taxon>Spirochaetota</taxon>
        <taxon>Spirochaetia</taxon>
        <taxon>Spirochaetales</taxon>
        <taxon>Treponemataceae</taxon>
        <taxon>Treponema</taxon>
    </lineage>
</organism>
<reference evidence="1 2" key="1">
    <citation type="submission" date="2020-01" db="EMBL/GenBank/DDBJ databases">
        <title>Complete genome sequence of a human oral phylogroup 1 Treponema sp. strain ATCC 700766, originally isolated from periodontitis dental plaque.</title>
        <authorList>
            <person name="Chan Y."/>
            <person name="Huo Y.-B."/>
            <person name="Yu X.-L."/>
            <person name="Zeng H."/>
            <person name="Leung W.-K."/>
            <person name="Watt R.M."/>
        </authorList>
    </citation>
    <scope>NUCLEOTIDE SEQUENCE [LARGE SCALE GENOMIC DNA]</scope>
    <source>
        <strain evidence="1 2">OMZ 804</strain>
    </source>
</reference>
<sequence length="80" mass="9349">MQKKLTLNIDDELINFAHTYSRQNGLSISKLFEQYLSKLKTNNQTQPLQSKVQALYGIFHNSPIPDKNELRQIFNEKSTH</sequence>
<protein>
    <submittedName>
        <fullName evidence="1">Uncharacterized protein</fullName>
    </submittedName>
</protein>
<dbReference type="InterPro" id="IPR045944">
    <property type="entry name" value="DUF6364"/>
</dbReference>
<accession>A0A6P1Y432</accession>
<dbReference type="EMBL" id="CP048020">
    <property type="protein sequence ID" value="QHX44149.1"/>
    <property type="molecule type" value="Genomic_DNA"/>
</dbReference>
<evidence type="ECO:0000313" key="1">
    <source>
        <dbReference type="EMBL" id="QHX44149.1"/>
    </source>
</evidence>
<dbReference type="Proteomes" id="UP000464374">
    <property type="component" value="Chromosome"/>
</dbReference>